<dbReference type="Gene3D" id="1.10.287.130">
    <property type="match status" value="1"/>
</dbReference>
<dbReference type="PROSITE" id="PS50109">
    <property type="entry name" value="HIS_KIN"/>
    <property type="match status" value="1"/>
</dbReference>
<dbReference type="SUPFAM" id="SSF47384">
    <property type="entry name" value="Homodimeric domain of signal transducing histidine kinase"/>
    <property type="match status" value="1"/>
</dbReference>
<evidence type="ECO:0000313" key="7">
    <source>
        <dbReference type="EMBL" id="AZH26281.1"/>
    </source>
</evidence>
<dbReference type="InterPro" id="IPR036890">
    <property type="entry name" value="HATPase_C_sf"/>
</dbReference>
<proteinExistence type="predicted"/>
<dbReference type="PANTHER" id="PTHR43711">
    <property type="entry name" value="TWO-COMPONENT HISTIDINE KINASE"/>
    <property type="match status" value="1"/>
</dbReference>
<dbReference type="SMART" id="SM00065">
    <property type="entry name" value="GAF"/>
    <property type="match status" value="1"/>
</dbReference>
<dbReference type="Gene3D" id="3.30.450.20">
    <property type="entry name" value="PAS domain"/>
    <property type="match status" value="1"/>
</dbReference>
<dbReference type="InterPro" id="IPR003594">
    <property type="entry name" value="HATPase_dom"/>
</dbReference>
<dbReference type="GO" id="GO:0000155">
    <property type="term" value="F:phosphorelay sensor kinase activity"/>
    <property type="evidence" value="ECO:0007669"/>
    <property type="project" value="InterPro"/>
</dbReference>
<dbReference type="InterPro" id="IPR013656">
    <property type="entry name" value="PAS_4"/>
</dbReference>
<evidence type="ECO:0000256" key="1">
    <source>
        <dbReference type="ARBA" id="ARBA00000085"/>
    </source>
</evidence>
<protein>
    <recommendedName>
        <fullName evidence="2">histidine kinase</fullName>
        <ecNumber evidence="2">2.7.13.3</ecNumber>
    </recommendedName>
</protein>
<dbReference type="InterPro" id="IPR003661">
    <property type="entry name" value="HisK_dim/P_dom"/>
</dbReference>
<organism evidence="8 9">
    <name type="scientific">Haloplanus aerogenes</name>
    <dbReference type="NCBI Taxonomy" id="660522"/>
    <lineage>
        <taxon>Archaea</taxon>
        <taxon>Methanobacteriati</taxon>
        <taxon>Methanobacteriota</taxon>
        <taxon>Stenosarchaea group</taxon>
        <taxon>Halobacteria</taxon>
        <taxon>Halobacteriales</taxon>
        <taxon>Haloferacaceae</taxon>
        <taxon>Haloplanus</taxon>
    </lineage>
</organism>
<dbReference type="Proteomes" id="UP000282007">
    <property type="component" value="Chromosome"/>
</dbReference>
<keyword evidence="4" id="KW-0418">Kinase</keyword>
<dbReference type="SUPFAM" id="SSF55785">
    <property type="entry name" value="PYP-like sensor domain (PAS domain)"/>
    <property type="match status" value="1"/>
</dbReference>
<evidence type="ECO:0000259" key="6">
    <source>
        <dbReference type="PROSITE" id="PS50109"/>
    </source>
</evidence>
<dbReference type="AlphaFoldDB" id="A0A3M0D939"/>
<gene>
    <name evidence="8" type="ORF">ATH50_1712</name>
    <name evidence="7" type="ORF">DU502_13315</name>
</gene>
<dbReference type="InterPro" id="IPR005467">
    <property type="entry name" value="His_kinase_dom"/>
</dbReference>
<dbReference type="Pfam" id="PF08448">
    <property type="entry name" value="PAS_4"/>
    <property type="match status" value="1"/>
</dbReference>
<dbReference type="KEGG" id="haer:DU502_13315"/>
<evidence type="ECO:0000313" key="10">
    <source>
        <dbReference type="Proteomes" id="UP000282007"/>
    </source>
</evidence>
<dbReference type="CDD" id="cd00130">
    <property type="entry name" value="PAS"/>
    <property type="match status" value="1"/>
</dbReference>
<dbReference type="RefSeq" id="WP_121920356.1">
    <property type="nucleotide sequence ID" value="NZ_CP034145.1"/>
</dbReference>
<dbReference type="SMART" id="SM00387">
    <property type="entry name" value="HATPase_c"/>
    <property type="match status" value="1"/>
</dbReference>
<dbReference type="InterPro" id="IPR003018">
    <property type="entry name" value="GAF"/>
</dbReference>
<dbReference type="InterPro" id="IPR029016">
    <property type="entry name" value="GAF-like_dom_sf"/>
</dbReference>
<dbReference type="EMBL" id="CP034145">
    <property type="protein sequence ID" value="AZH26281.1"/>
    <property type="molecule type" value="Genomic_DNA"/>
</dbReference>
<dbReference type="Pfam" id="PF01590">
    <property type="entry name" value="GAF"/>
    <property type="match status" value="1"/>
</dbReference>
<dbReference type="Gene3D" id="3.30.565.10">
    <property type="entry name" value="Histidine kinase-like ATPase, C-terminal domain"/>
    <property type="match status" value="1"/>
</dbReference>
<dbReference type="Proteomes" id="UP000277326">
    <property type="component" value="Unassembled WGS sequence"/>
</dbReference>
<dbReference type="SMART" id="SM00388">
    <property type="entry name" value="HisKA"/>
    <property type="match status" value="1"/>
</dbReference>
<evidence type="ECO:0000256" key="5">
    <source>
        <dbReference type="ARBA" id="ARBA00023012"/>
    </source>
</evidence>
<reference evidence="8" key="3">
    <citation type="submission" date="2018-10" db="EMBL/GenBank/DDBJ databases">
        <authorList>
            <person name="Whitman W."/>
            <person name="Huntemann M."/>
            <person name="Clum A."/>
            <person name="Pillay M."/>
            <person name="Palaniappan K."/>
            <person name="Varghese N."/>
            <person name="Mikhailova N."/>
            <person name="Stamatis D."/>
            <person name="Reddy T."/>
            <person name="Daum C."/>
            <person name="Shapiro N."/>
            <person name="Ivanova N."/>
            <person name="Kyrpides N."/>
            <person name="Woyke T."/>
        </authorList>
    </citation>
    <scope>NUCLEOTIDE SEQUENCE</scope>
    <source>
        <strain evidence="8">CGMCC 1.10124</strain>
    </source>
</reference>
<reference evidence="8 9" key="1">
    <citation type="journal article" date="2015" name="Stand. Genomic Sci.">
        <title>Genomic Encyclopedia of Bacterial and Archaeal Type Strains, Phase III: the genomes of soil and plant-associated and newly described type strains.</title>
        <authorList>
            <person name="Whitman W.B."/>
            <person name="Woyke T."/>
            <person name="Klenk H.P."/>
            <person name="Zhou Y."/>
            <person name="Lilburn T.G."/>
            <person name="Beck B.J."/>
            <person name="De Vos P."/>
            <person name="Vandamme P."/>
            <person name="Eisen J.A."/>
            <person name="Garrity G."/>
            <person name="Hugenholtz P."/>
            <person name="Kyrpides N.C."/>
        </authorList>
    </citation>
    <scope>NUCLEOTIDE SEQUENCE [LARGE SCALE GENOMIC DNA]</scope>
    <source>
        <strain evidence="8 9">CGMCC 1.10124</strain>
    </source>
</reference>
<dbReference type="CDD" id="cd00082">
    <property type="entry name" value="HisKA"/>
    <property type="match status" value="1"/>
</dbReference>
<keyword evidence="5" id="KW-0902">Two-component regulatory system</keyword>
<dbReference type="SUPFAM" id="SSF55874">
    <property type="entry name" value="ATPase domain of HSP90 chaperone/DNA topoisomerase II/histidine kinase"/>
    <property type="match status" value="1"/>
</dbReference>
<accession>A0A3M0D939</accession>
<evidence type="ECO:0000313" key="9">
    <source>
        <dbReference type="Proteomes" id="UP000277326"/>
    </source>
</evidence>
<dbReference type="EMBL" id="REFS01000003">
    <property type="protein sequence ID" value="RMB18261.1"/>
    <property type="molecule type" value="Genomic_DNA"/>
</dbReference>
<dbReference type="PANTHER" id="PTHR43711:SF1">
    <property type="entry name" value="HISTIDINE KINASE 1"/>
    <property type="match status" value="1"/>
</dbReference>
<comment type="catalytic activity">
    <reaction evidence="1">
        <text>ATP + protein L-histidine = ADP + protein N-phospho-L-histidine.</text>
        <dbReference type="EC" id="2.7.13.3"/>
    </reaction>
</comment>
<dbReference type="Pfam" id="PF00512">
    <property type="entry name" value="HisKA"/>
    <property type="match status" value="1"/>
</dbReference>
<dbReference type="InterPro" id="IPR036097">
    <property type="entry name" value="HisK_dim/P_sf"/>
</dbReference>
<evidence type="ECO:0000256" key="4">
    <source>
        <dbReference type="ARBA" id="ARBA00022777"/>
    </source>
</evidence>
<dbReference type="Gene3D" id="3.30.450.40">
    <property type="match status" value="1"/>
</dbReference>
<dbReference type="InterPro" id="IPR050736">
    <property type="entry name" value="Sensor_HK_Regulatory"/>
</dbReference>
<dbReference type="Pfam" id="PF02518">
    <property type="entry name" value="HATPase_c"/>
    <property type="match status" value="1"/>
</dbReference>
<sequence>MTDEGGGGDGADGSRLEHLLDRMTDGIFGLDADWRFTYLNETGRSVICDAAGETFTADELVGQNIWDLLPEARETTFEEEYREAMRTQEQTAFDEYYEPLDVWFDVRVYPSETGLSVCFRDVTERRRQRERLQTREAVLREMYDAIADRDAAFEERVDDLLRIGQRALGTSYGTLSRVEGDEYVFEVVRSPGDIEEGDVVDLSATNCEQIVLDEETLVLENVAEDAPDLTDKAGYEEWGISCYLGAPVIVDDEVYGTFCFYDTEPRTEPFSDWEITLVDLMGRWVSVALERKLAQERLRHQNDRLEKFATLVSHDLRNPLNVADGWLDIASEDCESEAIAKIEASHDRMRALIDDVLALAQAGRTVDEPTELDLGQVAADAWQQVRTGNATLAVDLDHTVSGDRSRLQQLFENLFRNSVEHGSTTDRPATSGIAVEVGTLPGGFYVEDDGVGIDAADHERVLEFGFSTAENGTGVGLGVVEDIATAHGWTVAVTESDAGGARFEFANIT</sequence>
<reference evidence="7 10" key="2">
    <citation type="submission" date="2018-07" db="EMBL/GenBank/DDBJ databases">
        <title>Genome sequences of Haloplanus aerogenes JCM 16430T.</title>
        <authorList>
            <person name="Kim Y.B."/>
            <person name="Roh S.W."/>
        </authorList>
    </citation>
    <scope>NUCLEOTIDE SEQUENCE [LARGE SCALE GENOMIC DNA]</scope>
    <source>
        <strain evidence="7 10">JCM 16430</strain>
    </source>
</reference>
<keyword evidence="3" id="KW-0808">Transferase</keyword>
<dbReference type="InterPro" id="IPR000014">
    <property type="entry name" value="PAS"/>
</dbReference>
<evidence type="ECO:0000313" key="8">
    <source>
        <dbReference type="EMBL" id="RMB18261.1"/>
    </source>
</evidence>
<evidence type="ECO:0000256" key="2">
    <source>
        <dbReference type="ARBA" id="ARBA00012438"/>
    </source>
</evidence>
<dbReference type="GeneID" id="38472283"/>
<dbReference type="SMART" id="SM00091">
    <property type="entry name" value="PAS"/>
    <property type="match status" value="1"/>
</dbReference>
<dbReference type="SUPFAM" id="SSF55781">
    <property type="entry name" value="GAF domain-like"/>
    <property type="match status" value="1"/>
</dbReference>
<dbReference type="InterPro" id="IPR035965">
    <property type="entry name" value="PAS-like_dom_sf"/>
</dbReference>
<name>A0A3M0D939_9EURY</name>
<evidence type="ECO:0000256" key="3">
    <source>
        <dbReference type="ARBA" id="ARBA00022679"/>
    </source>
</evidence>
<dbReference type="EC" id="2.7.13.3" evidence="2"/>
<keyword evidence="10" id="KW-1185">Reference proteome</keyword>
<feature type="domain" description="Histidine kinase" evidence="6">
    <location>
        <begin position="311"/>
        <end position="509"/>
    </location>
</feature>
<dbReference type="OrthoDB" id="8127at2157"/>